<comment type="caution">
    <text evidence="1">The sequence shown here is derived from an EMBL/GenBank/DDBJ whole genome shotgun (WGS) entry which is preliminary data.</text>
</comment>
<sequence>MEYLTHFKTLWNNSSSVFPKLDTAYSLLQKKVKEKQFEAFLRSINACLSDCEMGSSHPLFTHIRNFLKECLDYSDEQLNIILSDEMVDTTLHFVRKARQFDAELELEEIFQACRNVWIMNGLQYLLGQDIKLTPSVFAYSMLYPYTDNFVDDANISKDEKAAFAHRFYKRLDNQLVDPANHNEDKIFQLVGMIEKQWPRESYPKVYESLLAIHKAQTKSSDLLSESGELTQDEIFEICVEKGGCSVQADGYMILGDLNKEQKEFLYNYGAYLQILDDLQDVQDDTSQGLLTCFSATAKESVIDDYASKTFWLGKKILDSIENLSYNNKAVFLTLMKKSIELFVLESVVSANSLFSKKYVKSFTDYSPVRVSYLRRNQDVLGAYPKLIFKKIEKIALLQTDGVTVV</sequence>
<protein>
    <submittedName>
        <fullName evidence="1">Uncharacterized protein</fullName>
    </submittedName>
</protein>
<reference evidence="1 2" key="1">
    <citation type="journal article" date="2015" name="Int. J. Syst. Evol. Microbiol.">
        <title>Carboxylicivirga linearis sp. nov., isolated from a sea cucumber culture pond.</title>
        <authorList>
            <person name="Wang F.Q."/>
            <person name="Zhou Y.X."/>
            <person name="Lin X.Z."/>
            <person name="Chen G.J."/>
            <person name="Du Z.J."/>
        </authorList>
    </citation>
    <scope>NUCLEOTIDE SEQUENCE [LARGE SCALE GENOMIC DNA]</scope>
    <source>
        <strain evidence="1 2">FB218</strain>
    </source>
</reference>
<name>A0ABS5JV34_9BACT</name>
<proteinExistence type="predicted"/>
<dbReference type="SUPFAM" id="SSF48576">
    <property type="entry name" value="Terpenoid synthases"/>
    <property type="match status" value="1"/>
</dbReference>
<organism evidence="1 2">
    <name type="scientific">Carboxylicivirga linearis</name>
    <dbReference type="NCBI Taxonomy" id="1628157"/>
    <lineage>
        <taxon>Bacteria</taxon>
        <taxon>Pseudomonadati</taxon>
        <taxon>Bacteroidota</taxon>
        <taxon>Bacteroidia</taxon>
        <taxon>Marinilabiliales</taxon>
        <taxon>Marinilabiliaceae</taxon>
        <taxon>Carboxylicivirga</taxon>
    </lineage>
</organism>
<dbReference type="InterPro" id="IPR008949">
    <property type="entry name" value="Isoprenoid_synthase_dom_sf"/>
</dbReference>
<gene>
    <name evidence="1" type="ORF">KEM10_10255</name>
</gene>
<accession>A0ABS5JV34</accession>
<keyword evidence="2" id="KW-1185">Reference proteome</keyword>
<dbReference type="Proteomes" id="UP000708576">
    <property type="component" value="Unassembled WGS sequence"/>
</dbReference>
<evidence type="ECO:0000313" key="2">
    <source>
        <dbReference type="Proteomes" id="UP000708576"/>
    </source>
</evidence>
<dbReference type="RefSeq" id="WP_212215906.1">
    <property type="nucleotide sequence ID" value="NZ_JAGUCO010000006.1"/>
</dbReference>
<evidence type="ECO:0000313" key="1">
    <source>
        <dbReference type="EMBL" id="MBS2098660.1"/>
    </source>
</evidence>
<dbReference type="EMBL" id="JAGUCO010000006">
    <property type="protein sequence ID" value="MBS2098660.1"/>
    <property type="molecule type" value="Genomic_DNA"/>
</dbReference>